<dbReference type="InterPro" id="IPR032675">
    <property type="entry name" value="LRR_dom_sf"/>
</dbReference>
<gene>
    <name evidence="1" type="ORF">GSI_08877</name>
</gene>
<dbReference type="AlphaFoldDB" id="A0A2G8S4Y5"/>
<keyword evidence="2" id="KW-1185">Reference proteome</keyword>
<name>A0A2G8S4Y5_9APHY</name>
<protein>
    <submittedName>
        <fullName evidence="1">Uncharacterized protein</fullName>
    </submittedName>
</protein>
<reference evidence="1 2" key="1">
    <citation type="journal article" date="2015" name="Sci. Rep.">
        <title>Chromosome-level genome map provides insights into diverse defense mechanisms in the medicinal fungus Ganoderma sinense.</title>
        <authorList>
            <person name="Zhu Y."/>
            <person name="Xu J."/>
            <person name="Sun C."/>
            <person name="Zhou S."/>
            <person name="Xu H."/>
            <person name="Nelson D.R."/>
            <person name="Qian J."/>
            <person name="Song J."/>
            <person name="Luo H."/>
            <person name="Xiang L."/>
            <person name="Li Y."/>
            <person name="Xu Z."/>
            <person name="Ji A."/>
            <person name="Wang L."/>
            <person name="Lu S."/>
            <person name="Hayward A."/>
            <person name="Sun W."/>
            <person name="Li X."/>
            <person name="Schwartz D.C."/>
            <person name="Wang Y."/>
            <person name="Chen S."/>
        </authorList>
    </citation>
    <scope>NUCLEOTIDE SEQUENCE [LARGE SCALE GENOMIC DNA]</scope>
    <source>
        <strain evidence="1 2">ZZ0214-1</strain>
    </source>
</reference>
<dbReference type="OrthoDB" id="2748713at2759"/>
<dbReference type="EMBL" id="AYKW01000023">
    <property type="protein sequence ID" value="PIL28832.1"/>
    <property type="molecule type" value="Genomic_DNA"/>
</dbReference>
<proteinExistence type="predicted"/>
<accession>A0A2G8S4Y5</accession>
<evidence type="ECO:0000313" key="1">
    <source>
        <dbReference type="EMBL" id="PIL28832.1"/>
    </source>
</evidence>
<dbReference type="Gene3D" id="3.80.10.10">
    <property type="entry name" value="Ribonuclease Inhibitor"/>
    <property type="match status" value="1"/>
</dbReference>
<sequence length="528" mass="58517">MLRARPVVLRKIATILKFHDFVFSDADAHARMPQIVALVIHVTDYEYDTDPEPAIQALLAILKRTRCLVSLELSSSANGSPLGYLDDPRLSAAVGELFSLRELTIYGRTQVADFISPVRSPLTKLALSCFNPLGALDEWTPSSPLTAALFRFAPSLETLTIQGSSILLPNGPPGSRLPAFTHFHAVRSLTLNSLVALPYLPILLDLFPNLDGTMHLITRIQPSFHFASLSLAERYDLLRRAREENGVAQERRRWKRLERLVCDVETLFVLNLRCPIGLTIVHGFPANADWVNRRCLVESLRDHPPTRLNLQAKGWCGSGDPELGGLIPPEAAATLTHLTLRASYLYFNGVDHPRVRWDDLWRDGLLPAIAALHALTHFRLIFHLEAGEGAVPVSPIAEDALVEDLRPTSRSRGRFNFAAAASVMADALPSLRYCFMTNSARVSKMEDFSIRLVEEWCESRAWRVGCVPLGSNDGDGGTTTVDTRGAGRELVELHDDVAETIIRREDLVLSTEEKASAVERRSFGGALR</sequence>
<organism evidence="1 2">
    <name type="scientific">Ganoderma sinense ZZ0214-1</name>
    <dbReference type="NCBI Taxonomy" id="1077348"/>
    <lineage>
        <taxon>Eukaryota</taxon>
        <taxon>Fungi</taxon>
        <taxon>Dikarya</taxon>
        <taxon>Basidiomycota</taxon>
        <taxon>Agaricomycotina</taxon>
        <taxon>Agaricomycetes</taxon>
        <taxon>Polyporales</taxon>
        <taxon>Polyporaceae</taxon>
        <taxon>Ganoderma</taxon>
    </lineage>
</organism>
<comment type="caution">
    <text evidence="1">The sequence shown here is derived from an EMBL/GenBank/DDBJ whole genome shotgun (WGS) entry which is preliminary data.</text>
</comment>
<evidence type="ECO:0000313" key="2">
    <source>
        <dbReference type="Proteomes" id="UP000230002"/>
    </source>
</evidence>
<dbReference type="Proteomes" id="UP000230002">
    <property type="component" value="Unassembled WGS sequence"/>
</dbReference>